<sequence length="89" mass="9940">MPLLAGFPIPQSPQARTQNPDPRKAITPSRWEKEQLNCFSQELNPPRCMPPSKLKNLRNPELRRWNRGEEILGAASGVSKKTGAVGPPR</sequence>
<reference evidence="2" key="2">
    <citation type="journal article" date="2015" name="Data Brief">
        <title>Shoot transcriptome of the giant reed, Arundo donax.</title>
        <authorList>
            <person name="Barrero R.A."/>
            <person name="Guerrero F.D."/>
            <person name="Moolhuijzen P."/>
            <person name="Goolsby J.A."/>
            <person name="Tidwell J."/>
            <person name="Bellgard S.E."/>
            <person name="Bellgard M.I."/>
        </authorList>
    </citation>
    <scope>NUCLEOTIDE SEQUENCE</scope>
    <source>
        <tissue evidence="2">Shoot tissue taken approximately 20 cm above the soil surface</tissue>
    </source>
</reference>
<accession>A0A0A9G2C9</accession>
<feature type="region of interest" description="Disordered" evidence="1">
    <location>
        <begin position="1"/>
        <end position="25"/>
    </location>
</feature>
<proteinExistence type="predicted"/>
<protein>
    <submittedName>
        <fullName evidence="2">Uncharacterized protein</fullName>
    </submittedName>
</protein>
<reference evidence="2" key="1">
    <citation type="submission" date="2014-09" db="EMBL/GenBank/DDBJ databases">
        <authorList>
            <person name="Magalhaes I.L.F."/>
            <person name="Oliveira U."/>
            <person name="Santos F.R."/>
            <person name="Vidigal T.H.D.A."/>
            <person name="Brescovit A.D."/>
            <person name="Santos A.J."/>
        </authorList>
    </citation>
    <scope>NUCLEOTIDE SEQUENCE</scope>
    <source>
        <tissue evidence="2">Shoot tissue taken approximately 20 cm above the soil surface</tissue>
    </source>
</reference>
<dbReference type="AlphaFoldDB" id="A0A0A9G2C9"/>
<name>A0A0A9G2C9_ARUDO</name>
<evidence type="ECO:0000256" key="1">
    <source>
        <dbReference type="SAM" id="MobiDB-lite"/>
    </source>
</evidence>
<dbReference type="EMBL" id="GBRH01179249">
    <property type="protein sequence ID" value="JAE18647.1"/>
    <property type="molecule type" value="Transcribed_RNA"/>
</dbReference>
<evidence type="ECO:0000313" key="2">
    <source>
        <dbReference type="EMBL" id="JAE18647.1"/>
    </source>
</evidence>
<organism evidence="2">
    <name type="scientific">Arundo donax</name>
    <name type="common">Giant reed</name>
    <name type="synonym">Donax arundinaceus</name>
    <dbReference type="NCBI Taxonomy" id="35708"/>
    <lineage>
        <taxon>Eukaryota</taxon>
        <taxon>Viridiplantae</taxon>
        <taxon>Streptophyta</taxon>
        <taxon>Embryophyta</taxon>
        <taxon>Tracheophyta</taxon>
        <taxon>Spermatophyta</taxon>
        <taxon>Magnoliopsida</taxon>
        <taxon>Liliopsida</taxon>
        <taxon>Poales</taxon>
        <taxon>Poaceae</taxon>
        <taxon>PACMAD clade</taxon>
        <taxon>Arundinoideae</taxon>
        <taxon>Arundineae</taxon>
        <taxon>Arundo</taxon>
    </lineage>
</organism>